<dbReference type="Proteomes" id="UP000326340">
    <property type="component" value="Unassembled WGS sequence"/>
</dbReference>
<evidence type="ECO:0000256" key="1">
    <source>
        <dbReference type="SAM" id="MobiDB-lite"/>
    </source>
</evidence>
<dbReference type="Gene3D" id="2.120.10.70">
    <property type="entry name" value="Fucose-specific lectin"/>
    <property type="match status" value="1"/>
</dbReference>
<feature type="region of interest" description="Disordered" evidence="1">
    <location>
        <begin position="183"/>
        <end position="242"/>
    </location>
</feature>
<feature type="compositionally biased region" description="Gly residues" evidence="1">
    <location>
        <begin position="201"/>
        <end position="220"/>
    </location>
</feature>
<dbReference type="AlphaFoldDB" id="A0A5Q4BSI3"/>
<name>A0A5Q4BSI3_9PEZI</name>
<feature type="compositionally biased region" description="Low complexity" evidence="1">
    <location>
        <begin position="189"/>
        <end position="200"/>
    </location>
</feature>
<evidence type="ECO:0000256" key="2">
    <source>
        <dbReference type="SAM" id="Phobius"/>
    </source>
</evidence>
<comment type="caution">
    <text evidence="3">The sequence shown here is derived from an EMBL/GenBank/DDBJ whole genome shotgun (WGS) entry which is preliminary data.</text>
</comment>
<dbReference type="SUPFAM" id="SSF89372">
    <property type="entry name" value="Fucose-specific lectin"/>
    <property type="match status" value="1"/>
</dbReference>
<keyword evidence="2" id="KW-0812">Transmembrane</keyword>
<keyword evidence="2" id="KW-0472">Membrane</keyword>
<feature type="region of interest" description="Disordered" evidence="1">
    <location>
        <begin position="1"/>
        <end position="24"/>
    </location>
</feature>
<gene>
    <name evidence="3" type="ORF">CSHISOI_05503</name>
</gene>
<feature type="transmembrane region" description="Helical" evidence="2">
    <location>
        <begin position="159"/>
        <end position="184"/>
    </location>
</feature>
<protein>
    <submittedName>
        <fullName evidence="3">Uncharacterized protein</fullName>
    </submittedName>
</protein>
<evidence type="ECO:0000313" key="3">
    <source>
        <dbReference type="EMBL" id="TQN69995.1"/>
    </source>
</evidence>
<keyword evidence="2" id="KW-1133">Transmembrane helix</keyword>
<reference evidence="3 4" key="1">
    <citation type="journal article" date="2019" name="Sci. Rep.">
        <title>Colletotrichum shisoi sp. nov., an anthracnose pathogen of Perilla frutescens in Japan: molecular phylogenetic, morphological and genomic evidence.</title>
        <authorList>
            <person name="Gan P."/>
            <person name="Tsushima A."/>
            <person name="Hiroyama R."/>
            <person name="Narusaka M."/>
            <person name="Takano Y."/>
            <person name="Narusaka Y."/>
            <person name="Kawaradani M."/>
            <person name="Damm U."/>
            <person name="Shirasu K."/>
        </authorList>
    </citation>
    <scope>NUCLEOTIDE SEQUENCE [LARGE SCALE GENOMIC DNA]</scope>
    <source>
        <strain evidence="3 4">PG-2018a</strain>
    </source>
</reference>
<evidence type="ECO:0000313" key="4">
    <source>
        <dbReference type="Proteomes" id="UP000326340"/>
    </source>
</evidence>
<sequence length="560" mass="59085">MTTPNYYSSSSSNNNNNNNNNNAAQEYYGGLEVDGRSGPGGGGGWGADDVTKFRVADQNNLPEVHNRDGDLPQVAHQYNHDYSMMQAVHPADVGGSTAEATATAAAAATPYENTLYQNEASYGYYAPKDQHSLDVVTEGLDEKREAPASGTICGMRKKVFWIVLAVALLVIIGAAVGGGVGASMSAQKSSQQSSSSSDGSSGSGSGSSSGGSGSGGGSGDSSGDSSSGDANNSTTTTTSDMDILPSTNLGAVNFTDAYGHVNHLVFYQLRSKNLMMSSWNESTKVWSTAVANRESNVKEGTPISNSLFWQSNTTRDVRIYYLNDDNQVAGQINANPVYSMTWDKSGVSDTFTANPKSQLLSNGIYTPDSYLSNLVIYQDSGSTLRVLRRTGGKTDWVAVGISTDFGKPAEGTGLSLIPVYTKESAKSMSLFYATESGSLTQLMLTNDNDWSNATLPTTVETNATIAAFSSGYNGTNLVMHVLAAQTTKAPVLTTYAEGEWSNKGEVSTMAGDDRPVKIAANLAGRVYGLVQRSSGKVEIVEWEWIGGTTYNKIGVVDTVS</sequence>
<organism evidence="3 4">
    <name type="scientific">Colletotrichum shisoi</name>
    <dbReference type="NCBI Taxonomy" id="2078593"/>
    <lineage>
        <taxon>Eukaryota</taxon>
        <taxon>Fungi</taxon>
        <taxon>Dikarya</taxon>
        <taxon>Ascomycota</taxon>
        <taxon>Pezizomycotina</taxon>
        <taxon>Sordariomycetes</taxon>
        <taxon>Hypocreomycetidae</taxon>
        <taxon>Glomerellales</taxon>
        <taxon>Glomerellaceae</taxon>
        <taxon>Colletotrichum</taxon>
        <taxon>Colletotrichum destructivum species complex</taxon>
    </lineage>
</organism>
<proteinExistence type="predicted"/>
<feature type="compositionally biased region" description="Low complexity" evidence="1">
    <location>
        <begin position="1"/>
        <end position="22"/>
    </location>
</feature>
<accession>A0A5Q4BSI3</accession>
<dbReference type="EMBL" id="PUHP01000443">
    <property type="protein sequence ID" value="TQN69995.1"/>
    <property type="molecule type" value="Genomic_DNA"/>
</dbReference>
<dbReference type="OrthoDB" id="4659572at2759"/>
<feature type="region of interest" description="Disordered" evidence="1">
    <location>
        <begin position="30"/>
        <end position="49"/>
    </location>
</feature>
<keyword evidence="4" id="KW-1185">Reference proteome</keyword>
<feature type="compositionally biased region" description="Gly residues" evidence="1">
    <location>
        <begin position="37"/>
        <end position="46"/>
    </location>
</feature>
<feature type="compositionally biased region" description="Low complexity" evidence="1">
    <location>
        <begin position="221"/>
        <end position="239"/>
    </location>
</feature>